<reference evidence="2 3" key="1">
    <citation type="submission" date="2020-03" db="EMBL/GenBank/DDBJ databases">
        <title>Draft Genome Sequence of Cudoniella acicularis.</title>
        <authorList>
            <person name="Buettner E."/>
            <person name="Kellner H."/>
        </authorList>
    </citation>
    <scope>NUCLEOTIDE SEQUENCE [LARGE SCALE GENOMIC DNA]</scope>
    <source>
        <strain evidence="2 3">DSM 108380</strain>
    </source>
</reference>
<feature type="transmembrane region" description="Helical" evidence="1">
    <location>
        <begin position="350"/>
        <end position="372"/>
    </location>
</feature>
<organism evidence="2 3">
    <name type="scientific">Cudoniella acicularis</name>
    <dbReference type="NCBI Taxonomy" id="354080"/>
    <lineage>
        <taxon>Eukaryota</taxon>
        <taxon>Fungi</taxon>
        <taxon>Dikarya</taxon>
        <taxon>Ascomycota</taxon>
        <taxon>Pezizomycotina</taxon>
        <taxon>Leotiomycetes</taxon>
        <taxon>Helotiales</taxon>
        <taxon>Tricladiaceae</taxon>
        <taxon>Cudoniella</taxon>
    </lineage>
</organism>
<keyword evidence="1" id="KW-0472">Membrane</keyword>
<evidence type="ECO:0000313" key="2">
    <source>
        <dbReference type="EMBL" id="KAF4625728.1"/>
    </source>
</evidence>
<keyword evidence="1" id="KW-1133">Transmembrane helix</keyword>
<evidence type="ECO:0000256" key="1">
    <source>
        <dbReference type="SAM" id="Phobius"/>
    </source>
</evidence>
<feature type="transmembrane region" description="Helical" evidence="1">
    <location>
        <begin position="384"/>
        <end position="405"/>
    </location>
</feature>
<dbReference type="OrthoDB" id="2830640at2759"/>
<protein>
    <submittedName>
        <fullName evidence="2">Uncharacterized protein</fullName>
    </submittedName>
</protein>
<sequence>MQRPQDIFKQVAVQKARRWKIIVPSDFENPPIQPDPRFVMFTRFLHPKNLLSVEVLIKQLMPELEKHEQQSPLLKSLFRNMTQVELLRHVPQLKLKFWISDKNEINDLGHCNYSNRTPLLQELQRSSGLHNDEETFHQFQNILQLYKNYVYTPGLLAFIASAHIIQFVDEYILVQLRLIRSIEASTGHGAWGSESPRAHGHGGLEATRAHCVRDRLIRQADDITQITKSSGMVGGCLVDLANNSRHAEIASSLLAFLLEKIDSSRLAQDFDRCNYDTSAKALQLLVPTLQGQIKSAESYIRYLQERARNQSSVLFGLLTHKDAIANIKLADASKQLAQAMKKDSSAMKTVAVMTMAFLPATFFAALFAVPSLQWDKPGVIQDKFWIYWAFTLPSTALVFTAWFLITNWESIGSGGNGHE</sequence>
<dbReference type="Gene3D" id="1.20.58.340">
    <property type="entry name" value="Magnesium transport protein CorA, transmembrane region"/>
    <property type="match status" value="1"/>
</dbReference>
<proteinExistence type="predicted"/>
<keyword evidence="1" id="KW-0812">Transmembrane</keyword>
<dbReference type="EMBL" id="JAAMPI010001308">
    <property type="protein sequence ID" value="KAF4625728.1"/>
    <property type="molecule type" value="Genomic_DNA"/>
</dbReference>
<name>A0A8H4RB76_9HELO</name>
<evidence type="ECO:0000313" key="3">
    <source>
        <dbReference type="Proteomes" id="UP000566819"/>
    </source>
</evidence>
<keyword evidence="3" id="KW-1185">Reference proteome</keyword>
<dbReference type="AlphaFoldDB" id="A0A8H4RB76"/>
<comment type="caution">
    <text evidence="2">The sequence shown here is derived from an EMBL/GenBank/DDBJ whole genome shotgun (WGS) entry which is preliminary data.</text>
</comment>
<gene>
    <name evidence="2" type="ORF">G7Y89_g12435</name>
</gene>
<dbReference type="Proteomes" id="UP000566819">
    <property type="component" value="Unassembled WGS sequence"/>
</dbReference>
<accession>A0A8H4RB76</accession>